<protein>
    <submittedName>
        <fullName evidence="2">Uncharacterized protein</fullName>
    </submittedName>
</protein>
<evidence type="ECO:0000313" key="2">
    <source>
        <dbReference type="EMBL" id="MFC3877359.1"/>
    </source>
</evidence>
<evidence type="ECO:0000313" key="3">
    <source>
        <dbReference type="Proteomes" id="UP001595812"/>
    </source>
</evidence>
<name>A0ABV8AIX8_9FLAO</name>
<evidence type="ECO:0000256" key="1">
    <source>
        <dbReference type="SAM" id="SignalP"/>
    </source>
</evidence>
<feature type="signal peptide" evidence="1">
    <location>
        <begin position="1"/>
        <end position="25"/>
    </location>
</feature>
<accession>A0ABV8AIX8</accession>
<dbReference type="RefSeq" id="WP_386099491.1">
    <property type="nucleotide sequence ID" value="NZ_JBHSAT010000004.1"/>
</dbReference>
<reference evidence="3" key="1">
    <citation type="journal article" date="2019" name="Int. J. Syst. Evol. Microbiol.">
        <title>The Global Catalogue of Microorganisms (GCM) 10K type strain sequencing project: providing services to taxonomists for standard genome sequencing and annotation.</title>
        <authorList>
            <consortium name="The Broad Institute Genomics Platform"/>
            <consortium name="The Broad Institute Genome Sequencing Center for Infectious Disease"/>
            <person name="Wu L."/>
            <person name="Ma J."/>
        </authorList>
    </citation>
    <scope>NUCLEOTIDE SEQUENCE [LARGE SCALE GENOMIC DNA]</scope>
    <source>
        <strain evidence="3">CECT 8979</strain>
    </source>
</reference>
<dbReference type="PROSITE" id="PS51257">
    <property type="entry name" value="PROKAR_LIPOPROTEIN"/>
    <property type="match status" value="1"/>
</dbReference>
<proteinExistence type="predicted"/>
<keyword evidence="3" id="KW-1185">Reference proteome</keyword>
<gene>
    <name evidence="2" type="ORF">ACFOSX_08965</name>
</gene>
<dbReference type="EMBL" id="JBHSAT010000004">
    <property type="protein sequence ID" value="MFC3877359.1"/>
    <property type="molecule type" value="Genomic_DNA"/>
</dbReference>
<comment type="caution">
    <text evidence="2">The sequence shown here is derived from an EMBL/GenBank/DDBJ whole genome shotgun (WGS) entry which is preliminary data.</text>
</comment>
<organism evidence="2 3">
    <name type="scientific">Winogradskyella maritima</name>
    <dbReference type="NCBI Taxonomy" id="1517766"/>
    <lineage>
        <taxon>Bacteria</taxon>
        <taxon>Pseudomonadati</taxon>
        <taxon>Bacteroidota</taxon>
        <taxon>Flavobacteriia</taxon>
        <taxon>Flavobacteriales</taxon>
        <taxon>Flavobacteriaceae</taxon>
        <taxon>Winogradskyella</taxon>
    </lineage>
</organism>
<dbReference type="Proteomes" id="UP001595812">
    <property type="component" value="Unassembled WGS sequence"/>
</dbReference>
<feature type="chain" id="PRO_5047303195" evidence="1">
    <location>
        <begin position="26"/>
        <end position="103"/>
    </location>
</feature>
<sequence>MTFKKTLFFVVTLSLMAFYSCNETAGEKLEEDIENKSDRLDDRADNLEDAADYVEDGFDDIEDAIENFREALENVDNPEDRKAIRERINKIMDDLEFKKEGDF</sequence>
<keyword evidence="1" id="KW-0732">Signal</keyword>